<dbReference type="AlphaFoldDB" id="A0A6J6LZ35"/>
<evidence type="ECO:0000313" key="2">
    <source>
        <dbReference type="EMBL" id="CAB4667071.1"/>
    </source>
</evidence>
<name>A0A6J6LZ35_9ZZZZ</name>
<evidence type="ECO:0000256" key="1">
    <source>
        <dbReference type="SAM" id="MobiDB-lite"/>
    </source>
</evidence>
<accession>A0A6J6LZ35</accession>
<reference evidence="2" key="1">
    <citation type="submission" date="2020-05" db="EMBL/GenBank/DDBJ databases">
        <authorList>
            <person name="Chiriac C."/>
            <person name="Salcher M."/>
            <person name="Ghai R."/>
            <person name="Kavagutti S V."/>
        </authorList>
    </citation>
    <scope>NUCLEOTIDE SEQUENCE</scope>
</reference>
<feature type="region of interest" description="Disordered" evidence="1">
    <location>
        <begin position="479"/>
        <end position="518"/>
    </location>
</feature>
<protein>
    <submittedName>
        <fullName evidence="2">Unannotated protein</fullName>
    </submittedName>
</protein>
<organism evidence="2">
    <name type="scientific">freshwater metagenome</name>
    <dbReference type="NCBI Taxonomy" id="449393"/>
    <lineage>
        <taxon>unclassified sequences</taxon>
        <taxon>metagenomes</taxon>
        <taxon>ecological metagenomes</taxon>
    </lineage>
</organism>
<proteinExistence type="predicted"/>
<dbReference type="EMBL" id="CAEZWE010000115">
    <property type="protein sequence ID" value="CAB4667071.1"/>
    <property type="molecule type" value="Genomic_DNA"/>
</dbReference>
<sequence length="518" mass="54838">MLRKLTYGLVGVLLLSGFPVNIADAQPAATSSLWQAKKSKTAHGRSFLTVDAIGASASFQVKGRSFALWYVAGSRNGKVAVFVNGKRVRTIDQYATRPTRKAVQLRGVSGSNTVQVIALATRHRNSQGTRVNVDAFSPTTRSCARGCQRNPTPSEITGSAMTTAAREAMWFPQSVPAQLSSDWNVAVGSYVRARDVLPLDTAIPVIRAAACDQARKVRQGIVVLSFGMQVDGGSSGFEKTRKLTYDDIAATTSAWASGLAECGTGPWEVSIGTSNSGGKTKFNGYSGGQLWAQVVERTRAIADPRVTVTGSVDIEPGWGPVKQARLWVDGYVASTSVRLWNFGSADGCPQTVSSRRTCNNGWTIDDVLYVSSHAGPNVVAMPQIHTQSGSQSRQWAVMAARAASQGKPLRIGAITVQTSACTQIRGGCRTTGISAWDGWAQLRRIMDETPGAQGTPVGAPMDIRWGWANGFVIPPPTSTTTIPAPTTTMQPSTSLPTTTAAPTTTSPTTTVAPTTTSP</sequence>
<gene>
    <name evidence="2" type="ORF">UFOPK2169_01761</name>
</gene>